<dbReference type="PROSITE" id="PS52029">
    <property type="entry name" value="LD_TPASE"/>
    <property type="match status" value="1"/>
</dbReference>
<comment type="pathway">
    <text evidence="1">Cell wall biogenesis; peptidoglycan biosynthesis.</text>
</comment>
<dbReference type="InterPro" id="IPR005490">
    <property type="entry name" value="LD_TPept_cat_dom"/>
</dbReference>
<keyword evidence="1" id="KW-0573">Peptidoglycan synthesis</keyword>
<name>A0A511XI39_9PROT</name>
<sequence>MHDSTISALCGSGIDRPKPTGKTIDMIHAILSPESGCTAQLHCADRIFTAVIGTSGVTLHKREGDHATPAGTLLLRKVFYRADRIKRPEIGAAGPGGHCLSLEPISPRDGWCDDVEHADYNRQITLPHPARHELLWRDDHLYDIVVVLGYNDDPIIPGRGSAIFLHLQSPDRRPTEGCIALTEADLRNVLARGLVSIDVQPAG</sequence>
<dbReference type="PANTHER" id="PTHR38589">
    <property type="entry name" value="BLR0621 PROTEIN"/>
    <property type="match status" value="1"/>
</dbReference>
<dbReference type="EMBL" id="BJYG01000007">
    <property type="protein sequence ID" value="GEN62610.1"/>
    <property type="molecule type" value="Genomic_DNA"/>
</dbReference>
<evidence type="ECO:0000313" key="3">
    <source>
        <dbReference type="EMBL" id="GEN62610.1"/>
    </source>
</evidence>
<dbReference type="GO" id="GO:0016740">
    <property type="term" value="F:transferase activity"/>
    <property type="evidence" value="ECO:0007669"/>
    <property type="project" value="InterPro"/>
</dbReference>
<dbReference type="PANTHER" id="PTHR38589:SF1">
    <property type="entry name" value="BLR0621 PROTEIN"/>
    <property type="match status" value="1"/>
</dbReference>
<gene>
    <name evidence="3" type="ORF">AOE01nite_08340</name>
</gene>
<dbReference type="AlphaFoldDB" id="A0A511XI39"/>
<keyword evidence="1" id="KW-0961">Cell wall biogenesis/degradation</keyword>
<dbReference type="GO" id="GO:0009252">
    <property type="term" value="P:peptidoglycan biosynthetic process"/>
    <property type="evidence" value="ECO:0007669"/>
    <property type="project" value="UniProtKB-KW"/>
</dbReference>
<protein>
    <recommendedName>
        <fullName evidence="2">L,D-TPase catalytic domain-containing protein</fullName>
    </recommendedName>
</protein>
<reference evidence="3 4" key="1">
    <citation type="submission" date="2019-07" db="EMBL/GenBank/DDBJ databases">
        <title>Whole genome shotgun sequence of Acetobacter oeni NBRC 105207.</title>
        <authorList>
            <person name="Hosoyama A."/>
            <person name="Uohara A."/>
            <person name="Ohji S."/>
            <person name="Ichikawa N."/>
        </authorList>
    </citation>
    <scope>NUCLEOTIDE SEQUENCE [LARGE SCALE GENOMIC DNA]</scope>
    <source>
        <strain evidence="3 4">NBRC 105207</strain>
    </source>
</reference>
<feature type="active site" description="Nucleophile" evidence="1">
    <location>
        <position position="178"/>
    </location>
</feature>
<proteinExistence type="predicted"/>
<keyword evidence="4" id="KW-1185">Reference proteome</keyword>
<evidence type="ECO:0000313" key="4">
    <source>
        <dbReference type="Proteomes" id="UP000321746"/>
    </source>
</evidence>
<keyword evidence="1" id="KW-0133">Cell shape</keyword>
<organism evidence="3 4">
    <name type="scientific">Acetobacter oeni</name>
    <dbReference type="NCBI Taxonomy" id="304077"/>
    <lineage>
        <taxon>Bacteria</taxon>
        <taxon>Pseudomonadati</taxon>
        <taxon>Pseudomonadota</taxon>
        <taxon>Alphaproteobacteria</taxon>
        <taxon>Acetobacterales</taxon>
        <taxon>Acetobacteraceae</taxon>
        <taxon>Acetobacter</taxon>
    </lineage>
</organism>
<evidence type="ECO:0000256" key="1">
    <source>
        <dbReference type="PROSITE-ProRule" id="PRU01373"/>
    </source>
</evidence>
<dbReference type="GO" id="GO:0071555">
    <property type="term" value="P:cell wall organization"/>
    <property type="evidence" value="ECO:0007669"/>
    <property type="project" value="UniProtKB-UniRule"/>
</dbReference>
<feature type="domain" description="L,D-TPase catalytic" evidence="2">
    <location>
        <begin position="25"/>
        <end position="203"/>
    </location>
</feature>
<dbReference type="Proteomes" id="UP000321746">
    <property type="component" value="Unassembled WGS sequence"/>
</dbReference>
<comment type="caution">
    <text evidence="3">The sequence shown here is derived from an EMBL/GenBank/DDBJ whole genome shotgun (WGS) entry which is preliminary data.</text>
</comment>
<feature type="active site" description="Proton donor/acceptor" evidence="1">
    <location>
        <position position="166"/>
    </location>
</feature>
<dbReference type="Pfam" id="PF03734">
    <property type="entry name" value="YkuD"/>
    <property type="match status" value="1"/>
</dbReference>
<evidence type="ECO:0000259" key="2">
    <source>
        <dbReference type="PROSITE" id="PS52029"/>
    </source>
</evidence>
<accession>A0A511XI39</accession>
<dbReference type="GO" id="GO:0008360">
    <property type="term" value="P:regulation of cell shape"/>
    <property type="evidence" value="ECO:0007669"/>
    <property type="project" value="UniProtKB-UniRule"/>
</dbReference>